<gene>
    <name evidence="3" type="ORF">PVAP13_3NG121577</name>
</gene>
<feature type="transmembrane region" description="Helical" evidence="2">
    <location>
        <begin position="254"/>
        <end position="273"/>
    </location>
</feature>
<name>A0A8T0U271_PANVG</name>
<keyword evidence="2" id="KW-0472">Membrane</keyword>
<protein>
    <submittedName>
        <fullName evidence="3">Uncharacterized protein</fullName>
    </submittedName>
</protein>
<dbReference type="EMBL" id="CM029042">
    <property type="protein sequence ID" value="KAG2616098.1"/>
    <property type="molecule type" value="Genomic_DNA"/>
</dbReference>
<evidence type="ECO:0000256" key="2">
    <source>
        <dbReference type="SAM" id="Phobius"/>
    </source>
</evidence>
<feature type="compositionally biased region" description="Low complexity" evidence="1">
    <location>
        <begin position="29"/>
        <end position="40"/>
    </location>
</feature>
<comment type="caution">
    <text evidence="3">The sequence shown here is derived from an EMBL/GenBank/DDBJ whole genome shotgun (WGS) entry which is preliminary data.</text>
</comment>
<organism evidence="3 4">
    <name type="scientific">Panicum virgatum</name>
    <name type="common">Blackwell switchgrass</name>
    <dbReference type="NCBI Taxonomy" id="38727"/>
    <lineage>
        <taxon>Eukaryota</taxon>
        <taxon>Viridiplantae</taxon>
        <taxon>Streptophyta</taxon>
        <taxon>Embryophyta</taxon>
        <taxon>Tracheophyta</taxon>
        <taxon>Spermatophyta</taxon>
        <taxon>Magnoliopsida</taxon>
        <taxon>Liliopsida</taxon>
        <taxon>Poales</taxon>
        <taxon>Poaceae</taxon>
        <taxon>PACMAD clade</taxon>
        <taxon>Panicoideae</taxon>
        <taxon>Panicodae</taxon>
        <taxon>Paniceae</taxon>
        <taxon>Panicinae</taxon>
        <taxon>Panicum</taxon>
        <taxon>Panicum sect. Hiantes</taxon>
    </lineage>
</organism>
<proteinExistence type="predicted"/>
<evidence type="ECO:0000313" key="4">
    <source>
        <dbReference type="Proteomes" id="UP000823388"/>
    </source>
</evidence>
<feature type="compositionally biased region" description="Polar residues" evidence="1">
    <location>
        <begin position="1"/>
        <end position="15"/>
    </location>
</feature>
<keyword evidence="2" id="KW-0812">Transmembrane</keyword>
<feature type="compositionally biased region" description="Low complexity" evidence="1">
    <location>
        <begin position="57"/>
        <end position="66"/>
    </location>
</feature>
<reference evidence="3 4" key="1">
    <citation type="submission" date="2020-05" db="EMBL/GenBank/DDBJ databases">
        <title>WGS assembly of Panicum virgatum.</title>
        <authorList>
            <person name="Lovell J.T."/>
            <person name="Jenkins J."/>
            <person name="Shu S."/>
            <person name="Juenger T.E."/>
            <person name="Schmutz J."/>
        </authorList>
    </citation>
    <scope>NUCLEOTIDE SEQUENCE [LARGE SCALE GENOMIC DNA]</scope>
    <source>
        <strain evidence="4">cv. AP13</strain>
    </source>
</reference>
<sequence length="274" mass="28629">MERSASKNNILSLEPSTAFFPRRTNQPLPATSPQAGSTSSPAPPPAAAPSPRRRSDPPSSFLLAAAEELDESRRRRSSSAAWSSADLGGGVRALRPRPRRISSAALELQAWSLADLDGATRRVLASTPPAASLLGTCLPRIAPAAMPHVDSGPLPAVPSSHRALLRFCSPRSRGAVQSPSAPCSHRPHAAVQPPSALALPRPRAAMQPPSSCDDGQVLAAAASGYSLGPTRAGQLLPGGFAPAIQWWHHEIQEGATAIVSLVLFLVFLVLILFG</sequence>
<evidence type="ECO:0000313" key="3">
    <source>
        <dbReference type="EMBL" id="KAG2616098.1"/>
    </source>
</evidence>
<feature type="region of interest" description="Disordered" evidence="1">
    <location>
        <begin position="1"/>
        <end position="93"/>
    </location>
</feature>
<accession>A0A8T0U271</accession>
<dbReference type="AlphaFoldDB" id="A0A8T0U271"/>
<dbReference type="Proteomes" id="UP000823388">
    <property type="component" value="Chromosome 3N"/>
</dbReference>
<keyword evidence="2" id="KW-1133">Transmembrane helix</keyword>
<evidence type="ECO:0000256" key="1">
    <source>
        <dbReference type="SAM" id="MobiDB-lite"/>
    </source>
</evidence>
<keyword evidence="4" id="KW-1185">Reference proteome</keyword>